<dbReference type="Proteomes" id="UP001162480">
    <property type="component" value="Chromosome 11"/>
</dbReference>
<evidence type="ECO:0000313" key="1">
    <source>
        <dbReference type="EMBL" id="CAI9730124.1"/>
    </source>
</evidence>
<sequence>MRMSFLGTCISAPTKNKRKPSTNITVATVTTTAIHNNSNPCHLCLTSDANTKYFKYSRILVGIYLNGTMKYSLLDGAGTQLASCHALGLLSFAKITAR</sequence>
<reference evidence="1" key="1">
    <citation type="submission" date="2023-08" db="EMBL/GenBank/DDBJ databases">
        <authorList>
            <person name="Alioto T."/>
            <person name="Alioto T."/>
            <person name="Gomez Garrido J."/>
        </authorList>
    </citation>
    <scope>NUCLEOTIDE SEQUENCE</scope>
</reference>
<dbReference type="AlphaFoldDB" id="A0AA36B9Z1"/>
<protein>
    <submittedName>
        <fullName evidence="1">Uncharacterized protein</fullName>
    </submittedName>
</protein>
<proteinExistence type="predicted"/>
<organism evidence="1 2">
    <name type="scientific">Octopus vulgaris</name>
    <name type="common">Common octopus</name>
    <dbReference type="NCBI Taxonomy" id="6645"/>
    <lineage>
        <taxon>Eukaryota</taxon>
        <taxon>Metazoa</taxon>
        <taxon>Spiralia</taxon>
        <taxon>Lophotrochozoa</taxon>
        <taxon>Mollusca</taxon>
        <taxon>Cephalopoda</taxon>
        <taxon>Coleoidea</taxon>
        <taxon>Octopodiformes</taxon>
        <taxon>Octopoda</taxon>
        <taxon>Incirrata</taxon>
        <taxon>Octopodidae</taxon>
        <taxon>Octopus</taxon>
    </lineage>
</organism>
<accession>A0AA36B9Z1</accession>
<evidence type="ECO:0000313" key="2">
    <source>
        <dbReference type="Proteomes" id="UP001162480"/>
    </source>
</evidence>
<keyword evidence="2" id="KW-1185">Reference proteome</keyword>
<name>A0AA36B9Z1_OCTVU</name>
<gene>
    <name evidence="1" type="ORF">OCTVUL_1B016695</name>
</gene>
<dbReference type="EMBL" id="OX597824">
    <property type="protein sequence ID" value="CAI9730124.1"/>
    <property type="molecule type" value="Genomic_DNA"/>
</dbReference>